<name>A0ACA9JWY3_9GLOM</name>
<sequence>MDSSYNFQQSPLISQNSPSNSLMLPNSPPYSTSPISPPKSPLMPPNLPPKSPLMPPNLPSKSPSVPPRSPLMPPTSPYMSQNLPPNSPYMPPGLPSKSPYTSPNLSPSNPASIFPKSSVISSNSYGKSDTSHLTILIETEEEYLIDLKCLLQRVTASWNNEHPPPKKLDGMFCLIDKIYRGNREFFHKLKKFKNDPQSSQSLVDILMNWIDKLEKPYTNYCQGYVRGIESLPEIEGNMNLQQTLNRQLRNSDPGSSDSMNFTDAIKRIDLLIDVEKRTKNSQSSNNVLPVSPTHQPLSLLDNSHNDVEKRARSSQGSKSDYSQEDIDYSNSPDSSYLVQNVQTLSELQPVLDTTNIEDFITNKPKPMKIDLLPPRLPFNRELILSGEFTIVYENDESDNSPQVSVKAKLFLLTDLLLICQILSPDEKQFNPSKDYCLLFPPFSGRHLSIIDNYDEKRELIQLNFMQKKDLIILAENREQKEMWLHELNTMINFTIQAANSRPTSRPTNIHSPPLSAYYPPNLHSPPLNAHYPQSMQSPPLLQSPPLNPYNPQDMTSPRLSPQYQLSPRLSAPQNSQSPQLSEQTPHVKKSLSTGNLPGINKPPPPTGQHMSQPPSNYGQNELNVTQYERFPRTASIRSERLREVEQKVMRLMEAKCKVFLQKDHGVWKNYGWGDLKLDLESPSRNKRIIIDVDKPKMSRFVDAIVSESGVQKTGKCKVAITVTNEGSPIPSIYMMQLKDDNSAKKLYDYIKNRS</sequence>
<reference evidence="1" key="1">
    <citation type="submission" date="2021-06" db="EMBL/GenBank/DDBJ databases">
        <authorList>
            <person name="Kallberg Y."/>
            <person name="Tangrot J."/>
            <person name="Rosling A."/>
        </authorList>
    </citation>
    <scope>NUCLEOTIDE SEQUENCE</scope>
    <source>
        <strain evidence="1">AU212A</strain>
    </source>
</reference>
<evidence type="ECO:0000313" key="2">
    <source>
        <dbReference type="Proteomes" id="UP000789860"/>
    </source>
</evidence>
<evidence type="ECO:0000313" key="1">
    <source>
        <dbReference type="EMBL" id="CAG8440555.1"/>
    </source>
</evidence>
<accession>A0ACA9JWY3</accession>
<dbReference type="Proteomes" id="UP000789860">
    <property type="component" value="Unassembled WGS sequence"/>
</dbReference>
<protein>
    <submittedName>
        <fullName evidence="1">6148_t:CDS:1</fullName>
    </submittedName>
</protein>
<proteinExistence type="predicted"/>
<gene>
    <name evidence="1" type="ORF">SCALOS_LOCUS589</name>
</gene>
<dbReference type="EMBL" id="CAJVPM010000293">
    <property type="protein sequence ID" value="CAG8440555.1"/>
    <property type="molecule type" value="Genomic_DNA"/>
</dbReference>
<comment type="caution">
    <text evidence="1">The sequence shown here is derived from an EMBL/GenBank/DDBJ whole genome shotgun (WGS) entry which is preliminary data.</text>
</comment>
<organism evidence="1 2">
    <name type="scientific">Scutellospora calospora</name>
    <dbReference type="NCBI Taxonomy" id="85575"/>
    <lineage>
        <taxon>Eukaryota</taxon>
        <taxon>Fungi</taxon>
        <taxon>Fungi incertae sedis</taxon>
        <taxon>Mucoromycota</taxon>
        <taxon>Glomeromycotina</taxon>
        <taxon>Glomeromycetes</taxon>
        <taxon>Diversisporales</taxon>
        <taxon>Gigasporaceae</taxon>
        <taxon>Scutellospora</taxon>
    </lineage>
</organism>
<keyword evidence="2" id="KW-1185">Reference proteome</keyword>